<dbReference type="AlphaFoldDB" id="A0A9W7ZX67"/>
<keyword evidence="3" id="KW-1185">Reference proteome</keyword>
<feature type="compositionally biased region" description="Basic and acidic residues" evidence="1">
    <location>
        <begin position="247"/>
        <end position="257"/>
    </location>
</feature>
<organism evidence="2 3">
    <name type="scientific">Mycoemilia scoparia</name>
    <dbReference type="NCBI Taxonomy" id="417184"/>
    <lineage>
        <taxon>Eukaryota</taxon>
        <taxon>Fungi</taxon>
        <taxon>Fungi incertae sedis</taxon>
        <taxon>Zoopagomycota</taxon>
        <taxon>Kickxellomycotina</taxon>
        <taxon>Kickxellomycetes</taxon>
        <taxon>Kickxellales</taxon>
        <taxon>Kickxellaceae</taxon>
        <taxon>Mycoemilia</taxon>
    </lineage>
</organism>
<comment type="caution">
    <text evidence="2">The sequence shown here is derived from an EMBL/GenBank/DDBJ whole genome shotgun (WGS) entry which is preliminary data.</text>
</comment>
<evidence type="ECO:0000256" key="1">
    <source>
        <dbReference type="SAM" id="MobiDB-lite"/>
    </source>
</evidence>
<dbReference type="EMBL" id="JANBPU010000044">
    <property type="protein sequence ID" value="KAJ1918486.1"/>
    <property type="molecule type" value="Genomic_DNA"/>
</dbReference>
<accession>A0A9W7ZX67</accession>
<feature type="compositionally biased region" description="Basic and acidic residues" evidence="1">
    <location>
        <begin position="31"/>
        <end position="43"/>
    </location>
</feature>
<feature type="region of interest" description="Disordered" evidence="1">
    <location>
        <begin position="99"/>
        <end position="123"/>
    </location>
</feature>
<gene>
    <name evidence="2" type="ORF">H4219_002581</name>
</gene>
<evidence type="ECO:0000313" key="3">
    <source>
        <dbReference type="Proteomes" id="UP001150538"/>
    </source>
</evidence>
<feature type="compositionally biased region" description="Low complexity" evidence="1">
    <location>
        <begin position="192"/>
        <end position="210"/>
    </location>
</feature>
<name>A0A9W7ZX67_9FUNG</name>
<feature type="region of interest" description="Disordered" evidence="1">
    <location>
        <begin position="192"/>
        <end position="279"/>
    </location>
</feature>
<reference evidence="2" key="1">
    <citation type="submission" date="2022-07" db="EMBL/GenBank/DDBJ databases">
        <title>Phylogenomic reconstructions and comparative analyses of Kickxellomycotina fungi.</title>
        <authorList>
            <person name="Reynolds N.K."/>
            <person name="Stajich J.E."/>
            <person name="Barry K."/>
            <person name="Grigoriev I.V."/>
            <person name="Crous P."/>
            <person name="Smith M.E."/>
        </authorList>
    </citation>
    <scope>NUCLEOTIDE SEQUENCE</scope>
    <source>
        <strain evidence="2">NBRC 100468</strain>
    </source>
</reference>
<feature type="compositionally biased region" description="Low complexity" evidence="1">
    <location>
        <begin position="258"/>
        <end position="273"/>
    </location>
</feature>
<evidence type="ECO:0000313" key="2">
    <source>
        <dbReference type="EMBL" id="KAJ1918486.1"/>
    </source>
</evidence>
<feature type="compositionally biased region" description="Low complexity" evidence="1">
    <location>
        <begin position="553"/>
        <end position="577"/>
    </location>
</feature>
<dbReference type="Proteomes" id="UP001150538">
    <property type="component" value="Unassembled WGS sequence"/>
</dbReference>
<sequence>METRNFKKAGSTRENNNDNKNSKTTTNSTEDTERPNLPEKGATKNEPGCPSCCEEMIDYEIDLNCKFTMCPNLDCAFPFNAPSIEKYFKRDDKSATLKQQLKKKKGGVEGRFGDKENGGGMMNMSSVAGAQRMQRRASNIGLRRDTMIRSGDDINKNIALKRKYGSISGSFVSNSENKVSDSNSNIAASNITTASTSSSGSSNNSSSSANKGMHKNAQPQTVPGSFTSSSTSSSDERSSVSPLNYHHINEMPSEKPNDNNNNNNSSSGNNNQGGEDEYDESQFDILRSLSFDIGFGDQEYGVNGNASKRPRHDSGCYGDGSHKSISSSLATAITSSTSWIDLSSLGELAAVTTNHDGGGTTAPQMPTSSAGGNCGQNDDTTTYDTNKLLEDIFKSTTKSSPLKNIDADSVMAVTEAESSSGLDQLVRDSIFDCLTKSMGSAEQKGVGDQELIMTSITESKDDSQPNSALTSDMVDFSHIFSTPAVKVNSATPGLKNHNENDDGDCVDNVAAAATTTTAAAAITSNDKNSLDELFKGSREFDISDLADFNTTVTTNPSSSSLLSTHNDSGATSTSTTSTKKDHDDNKKEEFTEEFDDAEFYKQLFT</sequence>
<proteinExistence type="predicted"/>
<feature type="region of interest" description="Disordered" evidence="1">
    <location>
        <begin position="1"/>
        <end position="47"/>
    </location>
</feature>
<dbReference type="OrthoDB" id="2367383at2759"/>
<feature type="region of interest" description="Disordered" evidence="1">
    <location>
        <begin position="553"/>
        <end position="593"/>
    </location>
</feature>
<protein>
    <submittedName>
        <fullName evidence="2">Uncharacterized protein</fullName>
    </submittedName>
</protein>
<feature type="compositionally biased region" description="Basic and acidic residues" evidence="1">
    <location>
        <begin position="578"/>
        <end position="589"/>
    </location>
</feature>
<feature type="compositionally biased region" description="Basic and acidic residues" evidence="1">
    <location>
        <begin position="106"/>
        <end position="117"/>
    </location>
</feature>